<sequence length="310" mass="34599">MQKFHEKPMSYLYEVGVQGGIRRAADILGINPSVISRQISQLERELQLPLLERRGRIVVLTEAGRLLAGDYFESRQRRYKLEAHLRDLRHMKGGSVSVRIGGGLVSTFIREIMTTFSGAYPQVFVDITVASMHEMLNAVVHGDTDMALAFGPVGSPEVKRYSFHWGPVCAVMTPDHPLSGEPRVTIETLAGQRLIALTDQFGLQRYMNTMFRHSGLIFTPSYRCNLFSTALELSAAGLGIACMSARAAEPMISSGQLVAIPIDNPVAHETQCHLLRNSDRRFTPAAHHLWQLLRNYFSEMTDDDQAISGR</sequence>
<dbReference type="PANTHER" id="PTHR30419">
    <property type="entry name" value="HTH-TYPE TRANSCRIPTIONAL REGULATOR YBHD"/>
    <property type="match status" value="1"/>
</dbReference>
<dbReference type="SUPFAM" id="SSF46785">
    <property type="entry name" value="Winged helix' DNA-binding domain"/>
    <property type="match status" value="1"/>
</dbReference>
<evidence type="ECO:0000313" key="6">
    <source>
        <dbReference type="EMBL" id="KFD21652.1"/>
    </source>
</evidence>
<evidence type="ECO:0000256" key="1">
    <source>
        <dbReference type="ARBA" id="ARBA00009437"/>
    </source>
</evidence>
<dbReference type="Proteomes" id="UP000028602">
    <property type="component" value="Unassembled WGS sequence"/>
</dbReference>
<keyword evidence="3" id="KW-0238">DNA-binding</keyword>
<dbReference type="SUPFAM" id="SSF53850">
    <property type="entry name" value="Periplasmic binding protein-like II"/>
    <property type="match status" value="1"/>
</dbReference>
<dbReference type="Gene3D" id="3.40.190.290">
    <property type="match status" value="1"/>
</dbReference>
<dbReference type="InterPro" id="IPR036390">
    <property type="entry name" value="WH_DNA-bd_sf"/>
</dbReference>
<dbReference type="InterPro" id="IPR005119">
    <property type="entry name" value="LysR_subst-bd"/>
</dbReference>
<keyword evidence="4" id="KW-0804">Transcription</keyword>
<comment type="caution">
    <text evidence="6">The sequence shown here is derived from an EMBL/GenBank/DDBJ whole genome shotgun (WGS) entry which is preliminary data.</text>
</comment>
<evidence type="ECO:0000313" key="7">
    <source>
        <dbReference type="Proteomes" id="UP000028602"/>
    </source>
</evidence>
<dbReference type="Gene3D" id="1.10.10.10">
    <property type="entry name" value="Winged helix-like DNA-binding domain superfamily/Winged helix DNA-binding domain"/>
    <property type="match status" value="1"/>
</dbReference>
<dbReference type="PANTHER" id="PTHR30419:SF8">
    <property type="entry name" value="NITROGEN ASSIMILATION TRANSCRIPTIONAL ACTIVATOR-RELATED"/>
    <property type="match status" value="1"/>
</dbReference>
<accession>A0A085JMF6</accession>
<dbReference type="eggNOG" id="COG0583">
    <property type="taxonomic scope" value="Bacteria"/>
</dbReference>
<dbReference type="InterPro" id="IPR050950">
    <property type="entry name" value="HTH-type_LysR_regulators"/>
</dbReference>
<dbReference type="Pfam" id="PF00126">
    <property type="entry name" value="HTH_1"/>
    <property type="match status" value="1"/>
</dbReference>
<comment type="similarity">
    <text evidence="1">Belongs to the LysR transcriptional regulatory family.</text>
</comment>
<dbReference type="GO" id="GO:0003677">
    <property type="term" value="F:DNA binding"/>
    <property type="evidence" value="ECO:0007669"/>
    <property type="project" value="UniProtKB-KW"/>
</dbReference>
<dbReference type="InterPro" id="IPR036388">
    <property type="entry name" value="WH-like_DNA-bd_sf"/>
</dbReference>
<dbReference type="InterPro" id="IPR000847">
    <property type="entry name" value="LysR_HTH_N"/>
</dbReference>
<evidence type="ECO:0000259" key="5">
    <source>
        <dbReference type="PROSITE" id="PS50931"/>
    </source>
</evidence>
<name>A0A085JMF6_9GAMM</name>
<feature type="domain" description="HTH lysR-type" evidence="5">
    <location>
        <begin position="9"/>
        <end position="61"/>
    </location>
</feature>
<organism evidence="6 7">
    <name type="scientific">Tatumella ptyseos ATCC 33301</name>
    <dbReference type="NCBI Taxonomy" id="1005995"/>
    <lineage>
        <taxon>Bacteria</taxon>
        <taxon>Pseudomonadati</taxon>
        <taxon>Pseudomonadota</taxon>
        <taxon>Gammaproteobacteria</taxon>
        <taxon>Enterobacterales</taxon>
        <taxon>Erwiniaceae</taxon>
        <taxon>Tatumella</taxon>
    </lineage>
</organism>
<evidence type="ECO:0000256" key="3">
    <source>
        <dbReference type="ARBA" id="ARBA00023125"/>
    </source>
</evidence>
<evidence type="ECO:0000256" key="4">
    <source>
        <dbReference type="ARBA" id="ARBA00023163"/>
    </source>
</evidence>
<evidence type="ECO:0000256" key="2">
    <source>
        <dbReference type="ARBA" id="ARBA00023015"/>
    </source>
</evidence>
<reference evidence="6 7" key="1">
    <citation type="submission" date="2014-05" db="EMBL/GenBank/DDBJ databases">
        <title>ATOL: Assembling a taxonomically balanced genome-scale reconstruction of the evolutionary history of the Enterobacteriaceae.</title>
        <authorList>
            <person name="Plunkett G.III."/>
            <person name="Neeno-Eckwall E.C."/>
            <person name="Glasner J.D."/>
            <person name="Perna N.T."/>
        </authorList>
    </citation>
    <scope>NUCLEOTIDE SEQUENCE [LARGE SCALE GENOMIC DNA]</scope>
    <source>
        <strain evidence="6 7">ATCC 33301</strain>
    </source>
</reference>
<dbReference type="AlphaFoldDB" id="A0A085JMF6"/>
<dbReference type="PROSITE" id="PS50931">
    <property type="entry name" value="HTH_LYSR"/>
    <property type="match status" value="1"/>
</dbReference>
<dbReference type="Pfam" id="PF03466">
    <property type="entry name" value="LysR_substrate"/>
    <property type="match status" value="1"/>
</dbReference>
<dbReference type="GO" id="GO:0003700">
    <property type="term" value="F:DNA-binding transcription factor activity"/>
    <property type="evidence" value="ECO:0007669"/>
    <property type="project" value="InterPro"/>
</dbReference>
<protein>
    <submittedName>
        <fullName evidence="6">LysR family transcriptional regulator</fullName>
    </submittedName>
</protein>
<keyword evidence="2" id="KW-0805">Transcription regulation</keyword>
<dbReference type="EMBL" id="JMPR01000013">
    <property type="protein sequence ID" value="KFD21652.1"/>
    <property type="molecule type" value="Genomic_DNA"/>
</dbReference>
<proteinExistence type="inferred from homology"/>
<gene>
    <name evidence="6" type="ORF">GTPT_0751</name>
</gene>
<keyword evidence="7" id="KW-1185">Reference proteome</keyword>
<dbReference type="GO" id="GO:0005829">
    <property type="term" value="C:cytosol"/>
    <property type="evidence" value="ECO:0007669"/>
    <property type="project" value="TreeGrafter"/>
</dbReference>